<gene>
    <name evidence="6" type="ORF">AD945_01260</name>
</gene>
<dbReference type="SUPFAM" id="SSF52172">
    <property type="entry name" value="CheY-like"/>
    <property type="match status" value="1"/>
</dbReference>
<evidence type="ECO:0000256" key="2">
    <source>
        <dbReference type="PROSITE-ProRule" id="PRU00169"/>
    </source>
</evidence>
<organism evidence="6 7">
    <name type="scientific">Gluconobacter albidus</name>
    <dbReference type="NCBI Taxonomy" id="318683"/>
    <lineage>
        <taxon>Bacteria</taxon>
        <taxon>Pseudomonadati</taxon>
        <taxon>Pseudomonadota</taxon>
        <taxon>Alphaproteobacteria</taxon>
        <taxon>Acetobacterales</taxon>
        <taxon>Acetobacteraceae</taxon>
        <taxon>Gluconobacter</taxon>
    </lineage>
</organism>
<feature type="domain" description="Response regulatory" evidence="4">
    <location>
        <begin position="11"/>
        <end position="125"/>
    </location>
</feature>
<evidence type="ECO:0000256" key="3">
    <source>
        <dbReference type="PROSITE-ProRule" id="PRU01091"/>
    </source>
</evidence>
<evidence type="ECO:0000313" key="6">
    <source>
        <dbReference type="EMBL" id="KXV50797.1"/>
    </source>
</evidence>
<dbReference type="InterPro" id="IPR036388">
    <property type="entry name" value="WH-like_DNA-bd_sf"/>
</dbReference>
<protein>
    <submittedName>
        <fullName evidence="6">XRE family transcriptional regulator</fullName>
    </submittedName>
</protein>
<proteinExistence type="predicted"/>
<feature type="DNA-binding region" description="OmpR/PhoB-type" evidence="3">
    <location>
        <begin position="134"/>
        <end position="231"/>
    </location>
</feature>
<evidence type="ECO:0000259" key="4">
    <source>
        <dbReference type="PROSITE" id="PS50110"/>
    </source>
</evidence>
<dbReference type="Gene3D" id="3.40.50.2300">
    <property type="match status" value="1"/>
</dbReference>
<evidence type="ECO:0000259" key="5">
    <source>
        <dbReference type="PROSITE" id="PS51755"/>
    </source>
</evidence>
<dbReference type="InterPro" id="IPR001867">
    <property type="entry name" value="OmpR/PhoB-type_DNA-bd"/>
</dbReference>
<dbReference type="Gene3D" id="1.10.10.10">
    <property type="entry name" value="Winged helix-like DNA-binding domain superfamily/Winged helix DNA-binding domain"/>
    <property type="match status" value="1"/>
</dbReference>
<dbReference type="InterPro" id="IPR011006">
    <property type="entry name" value="CheY-like_superfamily"/>
</dbReference>
<dbReference type="Gene3D" id="6.10.250.690">
    <property type="match status" value="1"/>
</dbReference>
<keyword evidence="2" id="KW-0597">Phosphoprotein</keyword>
<feature type="domain" description="OmpR/PhoB-type" evidence="5">
    <location>
        <begin position="134"/>
        <end position="231"/>
    </location>
</feature>
<dbReference type="GO" id="GO:0000156">
    <property type="term" value="F:phosphorelay response regulator activity"/>
    <property type="evidence" value="ECO:0007669"/>
    <property type="project" value="TreeGrafter"/>
</dbReference>
<dbReference type="PATRIC" id="fig|318683.6.peg.3700"/>
<evidence type="ECO:0000313" key="7">
    <source>
        <dbReference type="Proteomes" id="UP000075636"/>
    </source>
</evidence>
<dbReference type="Pfam" id="PF00072">
    <property type="entry name" value="Response_reg"/>
    <property type="match status" value="1"/>
</dbReference>
<accession>A0A149TN77</accession>
<evidence type="ECO:0000256" key="1">
    <source>
        <dbReference type="ARBA" id="ARBA00023125"/>
    </source>
</evidence>
<dbReference type="InterPro" id="IPR001789">
    <property type="entry name" value="Sig_transdc_resp-reg_receiver"/>
</dbReference>
<dbReference type="SMART" id="SM00448">
    <property type="entry name" value="REC"/>
    <property type="match status" value="1"/>
</dbReference>
<comment type="caution">
    <text evidence="6">The sequence shown here is derived from an EMBL/GenBank/DDBJ whole genome shotgun (WGS) entry which is preliminary data.</text>
</comment>
<dbReference type="Proteomes" id="UP000075636">
    <property type="component" value="Unassembled WGS sequence"/>
</dbReference>
<reference evidence="6 7" key="1">
    <citation type="submission" date="2015-06" db="EMBL/GenBank/DDBJ databases">
        <title>Improved classification and identification of acetic acid bacteria using matrix-assisted laser desorption/ionization time-of-flight mass spectrometry; Gluconobacter nephelii and Gluconobacter uchimurae are later heterotypic synonyms of Gluconobacter japonicus and Gluconobacter oxydans, respectively.</title>
        <authorList>
            <person name="Li L."/>
            <person name="Cleenwerck I."/>
            <person name="De Vuyst L."/>
            <person name="Vandamme P."/>
        </authorList>
    </citation>
    <scope>NUCLEOTIDE SEQUENCE [LARGE SCALE GENOMIC DNA]</scope>
    <source>
        <strain evidence="6 7">LMG 1768</strain>
    </source>
</reference>
<dbReference type="GO" id="GO:0006355">
    <property type="term" value="P:regulation of DNA-templated transcription"/>
    <property type="evidence" value="ECO:0007669"/>
    <property type="project" value="InterPro"/>
</dbReference>
<dbReference type="Pfam" id="PF00486">
    <property type="entry name" value="Trans_reg_C"/>
    <property type="match status" value="1"/>
</dbReference>
<dbReference type="EMBL" id="LHZR01000068">
    <property type="protein sequence ID" value="KXV50797.1"/>
    <property type="molecule type" value="Genomic_DNA"/>
</dbReference>
<name>A0A149TN77_9PROT</name>
<dbReference type="CDD" id="cd00383">
    <property type="entry name" value="trans_reg_C"/>
    <property type="match status" value="1"/>
</dbReference>
<dbReference type="AlphaFoldDB" id="A0A149TN77"/>
<dbReference type="PANTHER" id="PTHR48111">
    <property type="entry name" value="REGULATOR OF RPOS"/>
    <property type="match status" value="1"/>
</dbReference>
<dbReference type="PANTHER" id="PTHR48111:SF76">
    <property type="entry name" value="TWO-COMPONENT RESPONSE REGULATOR"/>
    <property type="match status" value="1"/>
</dbReference>
<sequence length="234" mass="26743">MSQEIPHSVAHVLLVEDDVNTVGYIERFFRNSHVHITTATDGISGQDLATSRSWDCIILDRRLPGMDGLTILTQIRAENIQTPVLFLTTMDGIHDRVSGLRSGGDDYLVKPFALTELSARVESLLRRSKALSNDTRLIFADIEIDLLAREVRRAGTKLYIQAQELKLLEYFMRHPLVIFSREMLLQTVWDINFPIRTNLVETHISRLRERLGRDAPQLIHTVKGKGYTLRNPEI</sequence>
<dbReference type="PROSITE" id="PS51755">
    <property type="entry name" value="OMPR_PHOB"/>
    <property type="match status" value="1"/>
</dbReference>
<dbReference type="OrthoDB" id="9802426at2"/>
<dbReference type="InterPro" id="IPR039420">
    <property type="entry name" value="WalR-like"/>
</dbReference>
<dbReference type="GO" id="GO:0000976">
    <property type="term" value="F:transcription cis-regulatory region binding"/>
    <property type="evidence" value="ECO:0007669"/>
    <property type="project" value="TreeGrafter"/>
</dbReference>
<dbReference type="GO" id="GO:0032993">
    <property type="term" value="C:protein-DNA complex"/>
    <property type="evidence" value="ECO:0007669"/>
    <property type="project" value="TreeGrafter"/>
</dbReference>
<keyword evidence="1 3" id="KW-0238">DNA-binding</keyword>
<feature type="modified residue" description="4-aspartylphosphate" evidence="2">
    <location>
        <position position="60"/>
    </location>
</feature>
<dbReference type="SMART" id="SM00862">
    <property type="entry name" value="Trans_reg_C"/>
    <property type="match status" value="1"/>
</dbReference>
<dbReference type="GO" id="GO:0005829">
    <property type="term" value="C:cytosol"/>
    <property type="evidence" value="ECO:0007669"/>
    <property type="project" value="TreeGrafter"/>
</dbReference>
<dbReference type="PROSITE" id="PS50110">
    <property type="entry name" value="RESPONSE_REGULATORY"/>
    <property type="match status" value="1"/>
</dbReference>
<dbReference type="RefSeq" id="WP_062105862.1">
    <property type="nucleotide sequence ID" value="NZ_LHZR01000068.1"/>
</dbReference>